<evidence type="ECO:0000256" key="6">
    <source>
        <dbReference type="ARBA" id="ARBA00022692"/>
    </source>
</evidence>
<dbReference type="Proteomes" id="UP000734854">
    <property type="component" value="Unassembled WGS sequence"/>
</dbReference>
<keyword evidence="7" id="KW-0833">Ubl conjugation pathway</keyword>
<evidence type="ECO:0000256" key="2">
    <source>
        <dbReference type="ARBA" id="ARBA00004127"/>
    </source>
</evidence>
<feature type="transmembrane region" description="Helical" evidence="10">
    <location>
        <begin position="599"/>
        <end position="617"/>
    </location>
</feature>
<evidence type="ECO:0000256" key="7">
    <source>
        <dbReference type="ARBA" id="ARBA00022786"/>
    </source>
</evidence>
<comment type="catalytic activity">
    <reaction evidence="1">
        <text>S-ubiquitinyl-[E2 ubiquitin-conjugating enzyme]-L-cysteine + [acceptor protein]-L-lysine = [E2 ubiquitin-conjugating enzyme]-L-cysteine + N(6)-ubiquitinyl-[acceptor protein]-L-lysine.</text>
        <dbReference type="EC" id="2.3.2.27"/>
    </reaction>
</comment>
<feature type="transmembrane region" description="Helical" evidence="10">
    <location>
        <begin position="821"/>
        <end position="843"/>
    </location>
</feature>
<dbReference type="GO" id="GO:0012505">
    <property type="term" value="C:endomembrane system"/>
    <property type="evidence" value="ECO:0007669"/>
    <property type="project" value="UniProtKB-SubCell"/>
</dbReference>
<keyword evidence="8 10" id="KW-1133">Transmembrane helix</keyword>
<dbReference type="EMBL" id="JACMSC010000009">
    <property type="protein sequence ID" value="KAG6506424.1"/>
    <property type="molecule type" value="Genomic_DNA"/>
</dbReference>
<protein>
    <recommendedName>
        <fullName evidence="4">RING-type E3 ubiquitin transferase</fullName>
        <ecNumber evidence="4">2.3.2.27</ecNumber>
    </recommendedName>
</protein>
<dbReference type="EC" id="2.3.2.27" evidence="4"/>
<evidence type="ECO:0000256" key="4">
    <source>
        <dbReference type="ARBA" id="ARBA00012483"/>
    </source>
</evidence>
<feature type="domain" description="DUF2921" evidence="12">
    <location>
        <begin position="410"/>
        <end position="575"/>
    </location>
</feature>
<dbReference type="GO" id="GO:0061630">
    <property type="term" value="F:ubiquitin protein ligase activity"/>
    <property type="evidence" value="ECO:0007669"/>
    <property type="project" value="UniProtKB-EC"/>
</dbReference>
<evidence type="ECO:0000256" key="5">
    <source>
        <dbReference type="ARBA" id="ARBA00022679"/>
    </source>
</evidence>
<evidence type="ECO:0000256" key="8">
    <source>
        <dbReference type="ARBA" id="ARBA00022989"/>
    </source>
</evidence>
<evidence type="ECO:0000313" key="13">
    <source>
        <dbReference type="EMBL" id="KAG6506424.1"/>
    </source>
</evidence>
<evidence type="ECO:0000259" key="11">
    <source>
        <dbReference type="Pfam" id="PF11145"/>
    </source>
</evidence>
<gene>
    <name evidence="13" type="ORF">ZIOFF_031747</name>
</gene>
<dbReference type="PANTHER" id="PTHR33389:SF18">
    <property type="entry name" value="OS01G0677900 PROTEIN"/>
    <property type="match status" value="1"/>
</dbReference>
<evidence type="ECO:0000256" key="9">
    <source>
        <dbReference type="ARBA" id="ARBA00023136"/>
    </source>
</evidence>
<dbReference type="Pfam" id="PF11145">
    <property type="entry name" value="DUF2921"/>
    <property type="match status" value="1"/>
</dbReference>
<feature type="domain" description="DUF2921" evidence="12">
    <location>
        <begin position="44"/>
        <end position="213"/>
    </location>
</feature>
<name>A0A8J5GU95_ZINOF</name>
<keyword evidence="9 10" id="KW-0472">Membrane</keyword>
<dbReference type="InterPro" id="IPR021319">
    <property type="entry name" value="DUF2921"/>
</dbReference>
<evidence type="ECO:0000259" key="12">
    <source>
        <dbReference type="Pfam" id="PF25333"/>
    </source>
</evidence>
<feature type="transmembrane region" description="Helical" evidence="10">
    <location>
        <begin position="745"/>
        <end position="765"/>
    </location>
</feature>
<dbReference type="AlphaFoldDB" id="A0A8J5GU95"/>
<keyword evidence="5" id="KW-0808">Transferase</keyword>
<dbReference type="OrthoDB" id="756308at2759"/>
<reference evidence="13 14" key="1">
    <citation type="submission" date="2020-08" db="EMBL/GenBank/DDBJ databases">
        <title>Plant Genome Project.</title>
        <authorList>
            <person name="Zhang R.-G."/>
        </authorList>
    </citation>
    <scope>NUCLEOTIDE SEQUENCE [LARGE SCALE GENOMIC DNA]</scope>
    <source>
        <tissue evidence="13">Rhizome</tissue>
    </source>
</reference>
<keyword evidence="14" id="KW-1185">Reference proteome</keyword>
<evidence type="ECO:0000256" key="1">
    <source>
        <dbReference type="ARBA" id="ARBA00000900"/>
    </source>
</evidence>
<dbReference type="Pfam" id="PF25333">
    <property type="entry name" value="DUF2921_N"/>
    <property type="match status" value="2"/>
</dbReference>
<keyword evidence="6 10" id="KW-0812">Transmembrane</keyword>
<feature type="transmembrane region" description="Helical" evidence="10">
    <location>
        <begin position="716"/>
        <end position="733"/>
    </location>
</feature>
<dbReference type="InterPro" id="IPR057425">
    <property type="entry name" value="DUF2921_N"/>
</dbReference>
<comment type="subcellular location">
    <subcellularLocation>
        <location evidence="2">Endomembrane system</location>
        <topology evidence="2">Multi-pass membrane protein</topology>
    </subcellularLocation>
</comment>
<evidence type="ECO:0000256" key="3">
    <source>
        <dbReference type="ARBA" id="ARBA00004906"/>
    </source>
</evidence>
<dbReference type="PANTHER" id="PTHR33389">
    <property type="entry name" value="FAMILY PROTEIN, PUTATIVE (DUF2921)-RELATED"/>
    <property type="match status" value="1"/>
</dbReference>
<accession>A0A8J5GU95</accession>
<feature type="domain" description="SWEET-like" evidence="11">
    <location>
        <begin position="588"/>
        <end position="857"/>
    </location>
</feature>
<evidence type="ECO:0000313" key="14">
    <source>
        <dbReference type="Proteomes" id="UP000734854"/>
    </source>
</evidence>
<organism evidence="13 14">
    <name type="scientific">Zingiber officinale</name>
    <name type="common">Ginger</name>
    <name type="synonym">Amomum zingiber</name>
    <dbReference type="NCBI Taxonomy" id="94328"/>
    <lineage>
        <taxon>Eukaryota</taxon>
        <taxon>Viridiplantae</taxon>
        <taxon>Streptophyta</taxon>
        <taxon>Embryophyta</taxon>
        <taxon>Tracheophyta</taxon>
        <taxon>Spermatophyta</taxon>
        <taxon>Magnoliopsida</taxon>
        <taxon>Liliopsida</taxon>
        <taxon>Zingiberales</taxon>
        <taxon>Zingiberaceae</taxon>
        <taxon>Zingiber</taxon>
    </lineage>
</organism>
<feature type="transmembrane region" description="Helical" evidence="10">
    <location>
        <begin position="674"/>
        <end position="695"/>
    </location>
</feature>
<evidence type="ECO:0000256" key="10">
    <source>
        <dbReference type="SAM" id="Phobius"/>
    </source>
</evidence>
<feature type="transmembrane region" description="Helical" evidence="10">
    <location>
        <begin position="629"/>
        <end position="654"/>
    </location>
</feature>
<comment type="caution">
    <text evidence="13">The sequence shown here is derived from an EMBL/GenBank/DDBJ whole genome shotgun (WGS) entry which is preliminary data.</text>
</comment>
<proteinExistence type="predicted"/>
<sequence length="873" mass="98281">MAMITCSSSSSSSPTSPPWLPLFLFFLCVFSTSFFSSTAKILYAPHCNTIVPEAKSTNRFTTSHSAFDIYHGYFSGGAKIFHLEHLSFYFRPFYLYKTLSPDSLQVDGELVLRGAKILEPSKPSRSYLNYSRGNISTEETRFHFSGFWSKSTGMLCMVGHGTFTQTEGKSRPLSAVFKLFYPQNATIHTSLVKGTLESLSSDDADDFLNFDPIFLLAYAQNNYNFTMKSQANRACSSLPELENSMSFDGDSVCNFLTYLAYQPFKLDYESCSGDSSGCKTLDANLGFSSRFVYFDMVQCRDEGKLQLLMEFSNKSRREYARALVPEKSLVGEGYWDLITLKNRSDIVGQMWSNKNKDDAGYLSNVSFRSWRYQGFTTASYKYTEIDSVRKNCRAILGLHSSEHVFPGANDLNFRADFNDSAGRIGWGRLKTLSVGDKLYEHAATVVMSASSPTQDEESSGTLNKTSLNKDVNVSCSITYRYRTGRILKMQLFSNFSEEFEIAAEGVYSSATGMLCMRGCRYPNLDSENHMPMDCDISIDIQFPPLNPKSEDQGIINGTIRSTREESDSLYFKPITVFLRRYMFVATAAESIWRMEMETVMVLISLTFSCLCILLQIVHANKHRDVVSSISIVMLLILNLGFVIPLVLNFEALFVNQKQNNLSLGNGGWLDVNEVIVRTLSLASLFLTFRLLQLAWSVRSAEDSKAQSVAERRSLKLCLPLYFAGALLTWWANRKTSSANQLRDELILYAGLVLDGFLLPQIVFNLFHKSKERASMTLTPFFYVGITLTRALPHLYDAYRKRRYVNAVDDSSRLYARADGEFYSVAWDVVVPCGGMLLAVIVGLQQRFGGGFLVPRRLMKKNLAGYESVQAVGL</sequence>
<comment type="pathway">
    <text evidence="3">Protein modification; protein ubiquitination.</text>
</comment>